<proteinExistence type="predicted"/>
<reference evidence="1" key="1">
    <citation type="journal article" date="2015" name="Nature">
        <title>Complex archaea that bridge the gap between prokaryotes and eukaryotes.</title>
        <authorList>
            <person name="Spang A."/>
            <person name="Saw J.H."/>
            <person name="Jorgensen S.L."/>
            <person name="Zaremba-Niedzwiedzka K."/>
            <person name="Martijn J."/>
            <person name="Lind A.E."/>
            <person name="van Eijk R."/>
            <person name="Schleper C."/>
            <person name="Guy L."/>
            <person name="Ettema T.J."/>
        </authorList>
    </citation>
    <scope>NUCLEOTIDE SEQUENCE</scope>
</reference>
<dbReference type="AlphaFoldDB" id="A0A0F9I9V4"/>
<dbReference type="EMBL" id="LAZR01012934">
    <property type="protein sequence ID" value="KKM24391.1"/>
    <property type="molecule type" value="Genomic_DNA"/>
</dbReference>
<protein>
    <recommendedName>
        <fullName evidence="2">HNH nuclease domain-containing protein</fullName>
    </recommendedName>
</protein>
<comment type="caution">
    <text evidence="1">The sequence shown here is derived from an EMBL/GenBank/DDBJ whole genome shotgun (WGS) entry which is preliminary data.</text>
</comment>
<organism evidence="1">
    <name type="scientific">marine sediment metagenome</name>
    <dbReference type="NCBI Taxonomy" id="412755"/>
    <lineage>
        <taxon>unclassified sequences</taxon>
        <taxon>metagenomes</taxon>
        <taxon>ecological metagenomes</taxon>
    </lineage>
</organism>
<gene>
    <name evidence="1" type="ORF">LCGC14_1605530</name>
</gene>
<accession>A0A0F9I9V4</accession>
<evidence type="ECO:0008006" key="2">
    <source>
        <dbReference type="Google" id="ProtNLM"/>
    </source>
</evidence>
<name>A0A0F9I9V4_9ZZZZ</name>
<sequence length="187" mass="21519">MPSKEQRKRLLEAGRCVMCGGKRNDENIVCDNCKTYAKNRLERRREEGLCTFCGKNPPETARRLCGDCHKKRSPIWNALNKAHSSHNLSQRILRKQRVIDHYGGICLCCGESELLLLTIDHIYEDGAEHRRQIFPNIKGRTPGGDNFYRWLEKNQYPDGFQTLCYNCNIGKHRNGGICPHQKATNCV</sequence>
<evidence type="ECO:0000313" key="1">
    <source>
        <dbReference type="EMBL" id="KKM24391.1"/>
    </source>
</evidence>